<accession>J9FNV3</accession>
<comment type="caution">
    <text evidence="1">The sequence shown here is derived from an EMBL/GenBank/DDBJ whole genome shotgun (WGS) entry which is preliminary data.</text>
</comment>
<evidence type="ECO:0000313" key="1">
    <source>
        <dbReference type="EMBL" id="EJW91282.1"/>
    </source>
</evidence>
<protein>
    <submittedName>
        <fullName evidence="1">Uncharacterized protein</fullName>
    </submittedName>
</protein>
<proteinExistence type="predicted"/>
<gene>
    <name evidence="1" type="ORF">EVA_20611</name>
</gene>
<name>J9FNV3_9ZZZZ</name>
<feature type="non-terminal residue" evidence="1">
    <location>
        <position position="93"/>
    </location>
</feature>
<dbReference type="AlphaFoldDB" id="J9FNV3"/>
<reference evidence="1" key="1">
    <citation type="journal article" date="2012" name="PLoS ONE">
        <title>Gene sets for utilization of primary and secondary nutrition supplies in the distal gut of endangered iberian lynx.</title>
        <authorList>
            <person name="Alcaide M."/>
            <person name="Messina E."/>
            <person name="Richter M."/>
            <person name="Bargiela R."/>
            <person name="Peplies J."/>
            <person name="Huws S.A."/>
            <person name="Newbold C.J."/>
            <person name="Golyshin P.N."/>
            <person name="Simon M.A."/>
            <person name="Lopez G."/>
            <person name="Yakimov M.M."/>
            <person name="Ferrer M."/>
        </authorList>
    </citation>
    <scope>NUCLEOTIDE SEQUENCE</scope>
</reference>
<sequence length="93" mass="11087">MLEQHSNHLKDEIKGQFQLIQGGGPVSEEHLIRLCRKLRRVYDLRAFDDTIEELLEEDSKSTWMYIEKIRPVFTRLAADNHYRDSVQLAYFAY</sequence>
<organism evidence="1">
    <name type="scientific">gut metagenome</name>
    <dbReference type="NCBI Taxonomy" id="749906"/>
    <lineage>
        <taxon>unclassified sequences</taxon>
        <taxon>metagenomes</taxon>
        <taxon>organismal metagenomes</taxon>
    </lineage>
</organism>
<dbReference type="EMBL" id="AMCI01008279">
    <property type="protein sequence ID" value="EJW91282.1"/>
    <property type="molecule type" value="Genomic_DNA"/>
</dbReference>